<dbReference type="Gene3D" id="3.40.30.120">
    <property type="match status" value="1"/>
</dbReference>
<dbReference type="GO" id="GO:0006744">
    <property type="term" value="P:ubiquinone biosynthetic process"/>
    <property type="evidence" value="ECO:0007669"/>
    <property type="project" value="TreeGrafter"/>
</dbReference>
<sequence>MSADERTPVLIVGAGPVGLATAYVLGRHGIRSIVCDQYDGINPHPRAHVVNTRSMELLRSWGIYDGIIEDAVDLNCGLSFVWKHTVAGEEFGRIDLADSPPEHVARRLGASPVTIGSCAQDRVQQRLLDAVYEQGMATVRFGTRVAGVEDLGASVAVAVEICGETERLSADYVVAAEGAAGSIRHGLGIEVEGIPEFGRQINVYFHADLSEWADKDPALLFWVLNTACPGVIIRMGGNRWTFNFGFDPARETVADYTPARCVELIRSAVGAPDLEVDVRTIGTWILGASTARQYRKGRIFLAGDAAHQFPPTGGLGMNTGLVDADNLGWKLAAVIQEWAAEDLLDTYESERRPVAVANAQSSIDNAVKLAGSGIGIGSNTLEVAARLESSDPAIAAAERMRLGASVPEQRPHFDHLELEIGYVYGASDETKPSDDPITVAVPGGRLPHGWVTRNGVRMSILDLIIPGFTLLAGRDGAAWADAWARVAAGVPSQALVVGRDFMFEGPELCGIPDTGAVLVRPDGHIAWRSAKLSATAAVELATALRTACGAAEFAS</sequence>
<dbReference type="Gene3D" id="3.30.9.10">
    <property type="entry name" value="D-Amino Acid Oxidase, subunit A, domain 2"/>
    <property type="match status" value="1"/>
</dbReference>
<keyword evidence="5" id="KW-1185">Reference proteome</keyword>
<name>A0A4R4YCT6_9PSEU</name>
<dbReference type="Gene3D" id="3.50.50.60">
    <property type="entry name" value="FAD/NAD(P)-binding domain"/>
    <property type="match status" value="1"/>
</dbReference>
<dbReference type="SUPFAM" id="SSF51905">
    <property type="entry name" value="FAD/NAD(P)-binding domain"/>
    <property type="match status" value="1"/>
</dbReference>
<organism evidence="4 5">
    <name type="scientific">Saccharopolyspora elongata</name>
    <dbReference type="NCBI Taxonomy" id="2530387"/>
    <lineage>
        <taxon>Bacteria</taxon>
        <taxon>Bacillati</taxon>
        <taxon>Actinomycetota</taxon>
        <taxon>Actinomycetes</taxon>
        <taxon>Pseudonocardiales</taxon>
        <taxon>Pseudonocardiaceae</taxon>
        <taxon>Saccharopolyspora</taxon>
    </lineage>
</organism>
<evidence type="ECO:0000256" key="2">
    <source>
        <dbReference type="ARBA" id="ARBA00022827"/>
    </source>
</evidence>
<keyword evidence="4" id="KW-0560">Oxidoreductase</keyword>
<dbReference type="GO" id="GO:0071949">
    <property type="term" value="F:FAD binding"/>
    <property type="evidence" value="ECO:0007669"/>
    <property type="project" value="InterPro"/>
</dbReference>
<proteinExistence type="predicted"/>
<accession>A0A4R4YCT6</accession>
<evidence type="ECO:0000256" key="1">
    <source>
        <dbReference type="ARBA" id="ARBA00022630"/>
    </source>
</evidence>
<keyword evidence="2" id="KW-0274">FAD</keyword>
<dbReference type="InterPro" id="IPR050641">
    <property type="entry name" value="RIFMO-like"/>
</dbReference>
<keyword evidence="1" id="KW-0285">Flavoprotein</keyword>
<dbReference type="InterPro" id="IPR036188">
    <property type="entry name" value="FAD/NAD-bd_sf"/>
</dbReference>
<keyword evidence="4" id="KW-0503">Monooxygenase</keyword>
<dbReference type="EMBL" id="SMKW01000047">
    <property type="protein sequence ID" value="TDD42425.1"/>
    <property type="molecule type" value="Genomic_DNA"/>
</dbReference>
<dbReference type="OrthoDB" id="4246007at2"/>
<dbReference type="AlphaFoldDB" id="A0A4R4YCT6"/>
<reference evidence="4 5" key="1">
    <citation type="submission" date="2019-03" db="EMBL/GenBank/DDBJ databases">
        <title>Draft genome sequences of novel Actinobacteria.</title>
        <authorList>
            <person name="Sahin N."/>
            <person name="Ay H."/>
            <person name="Saygin H."/>
        </authorList>
    </citation>
    <scope>NUCLEOTIDE SEQUENCE [LARGE SCALE GENOMIC DNA]</scope>
    <source>
        <strain evidence="4 5">7K502</strain>
    </source>
</reference>
<evidence type="ECO:0000313" key="4">
    <source>
        <dbReference type="EMBL" id="TDD42425.1"/>
    </source>
</evidence>
<dbReference type="Proteomes" id="UP000294947">
    <property type="component" value="Unassembled WGS sequence"/>
</dbReference>
<evidence type="ECO:0000313" key="5">
    <source>
        <dbReference type="Proteomes" id="UP000294947"/>
    </source>
</evidence>
<protein>
    <submittedName>
        <fullName evidence="4">Monooxygenase</fullName>
    </submittedName>
</protein>
<dbReference type="Pfam" id="PF01494">
    <property type="entry name" value="FAD_binding_3"/>
    <property type="match status" value="1"/>
</dbReference>
<feature type="domain" description="FAD-binding" evidence="3">
    <location>
        <begin position="6"/>
        <end position="360"/>
    </location>
</feature>
<dbReference type="PANTHER" id="PTHR43004">
    <property type="entry name" value="TRK SYSTEM POTASSIUM UPTAKE PROTEIN"/>
    <property type="match status" value="1"/>
</dbReference>
<dbReference type="GO" id="GO:0016709">
    <property type="term" value="F:oxidoreductase activity, acting on paired donors, with incorporation or reduction of molecular oxygen, NAD(P)H as one donor, and incorporation of one atom of oxygen"/>
    <property type="evidence" value="ECO:0007669"/>
    <property type="project" value="UniProtKB-ARBA"/>
</dbReference>
<dbReference type="Pfam" id="PF21274">
    <property type="entry name" value="Rng_hyd_C"/>
    <property type="match status" value="1"/>
</dbReference>
<comment type="caution">
    <text evidence="4">The sequence shown here is derived from an EMBL/GenBank/DDBJ whole genome shotgun (WGS) entry which is preliminary data.</text>
</comment>
<dbReference type="PANTHER" id="PTHR43004:SF6">
    <property type="entry name" value="FAD_NAD(P)-BINDING OXIDOREDUCTASE FAMILY PROTEIN"/>
    <property type="match status" value="1"/>
</dbReference>
<evidence type="ECO:0000259" key="3">
    <source>
        <dbReference type="Pfam" id="PF01494"/>
    </source>
</evidence>
<dbReference type="InterPro" id="IPR002938">
    <property type="entry name" value="FAD-bd"/>
</dbReference>
<gene>
    <name evidence="4" type="ORF">E1288_29310</name>
</gene>
<dbReference type="PRINTS" id="PR00420">
    <property type="entry name" value="RNGMNOXGNASE"/>
</dbReference>